<dbReference type="Pfam" id="PF07661">
    <property type="entry name" value="MORN_2"/>
    <property type="match status" value="3"/>
</dbReference>
<evidence type="ECO:0000313" key="2">
    <source>
        <dbReference type="Proteomes" id="UP000600214"/>
    </source>
</evidence>
<dbReference type="Proteomes" id="UP000600214">
    <property type="component" value="Unassembled WGS sequence"/>
</dbReference>
<comment type="caution">
    <text evidence="1">The sequence shown here is derived from an EMBL/GenBank/DDBJ whole genome shotgun (WGS) entry which is preliminary data.</text>
</comment>
<dbReference type="Gene3D" id="2.20.110.10">
    <property type="entry name" value="Histone H3 K4-specific methyltransferase SET7/9 N-terminal domain"/>
    <property type="match status" value="1"/>
</dbReference>
<evidence type="ECO:0000313" key="1">
    <source>
        <dbReference type="EMBL" id="GGH29045.1"/>
    </source>
</evidence>
<keyword evidence="2" id="KW-1185">Reference proteome</keyword>
<reference evidence="2" key="1">
    <citation type="journal article" date="2019" name="Int. J. Syst. Evol. Microbiol.">
        <title>The Global Catalogue of Microorganisms (GCM) 10K type strain sequencing project: providing services to taxonomists for standard genome sequencing and annotation.</title>
        <authorList>
            <consortium name="The Broad Institute Genomics Platform"/>
            <consortium name="The Broad Institute Genome Sequencing Center for Infectious Disease"/>
            <person name="Wu L."/>
            <person name="Ma J."/>
        </authorList>
    </citation>
    <scope>NUCLEOTIDE SEQUENCE [LARGE SCALE GENOMIC DNA]</scope>
    <source>
        <strain evidence="2">CGMCC 1.15288</strain>
    </source>
</reference>
<name>A0ABQ1YLM6_9BACT</name>
<accession>A0ABQ1YLM6</accession>
<evidence type="ECO:0008006" key="3">
    <source>
        <dbReference type="Google" id="ProtNLM"/>
    </source>
</evidence>
<sequence length="350" mass="40268">MNLIRRIPLLLMLLALAGVFTPALSCRCSVFYEGVDSLQQLDEYEFVAHVRITGDAPLKTPDGRLVESTGLLKIEIIERFKGKPATELTEMLKNTSCDMGFDEGEEWIVFAKTSGDRPAVAPCQRNVIYKERNGVSDLQYRRGIRELNDLRRLYGHKPTKPADGLSKTYYPENKLQVEETYSNGMRTGERKVYFLNGKLMGREHYLNDTLNGPSEWYYPSGQLSTRQYFQKGKNHNVSISYHDTTWNSRNPGIKPSTLIWYHVVYDPQGREILSREFSRAGVIVRENINDPETRLSTTIFYSDSGSMTSMQHYRDGQPYGNYQEYDREGNPTKSWDYDANGKQINLHIPK</sequence>
<protein>
    <recommendedName>
        <fullName evidence="3">Antitoxin component YwqK of the YwqJK toxin-antitoxin module</fullName>
    </recommendedName>
</protein>
<dbReference type="EMBL" id="BMIA01000001">
    <property type="protein sequence ID" value="GGH29045.1"/>
    <property type="molecule type" value="Genomic_DNA"/>
</dbReference>
<dbReference type="RefSeq" id="WP_188930421.1">
    <property type="nucleotide sequence ID" value="NZ_BMIA01000001.1"/>
</dbReference>
<dbReference type="Gene3D" id="3.90.930.1">
    <property type="match status" value="1"/>
</dbReference>
<organism evidence="1 2">
    <name type="scientific">Dyadobacter endophyticus</name>
    <dbReference type="NCBI Taxonomy" id="1749036"/>
    <lineage>
        <taxon>Bacteria</taxon>
        <taxon>Pseudomonadati</taxon>
        <taxon>Bacteroidota</taxon>
        <taxon>Cytophagia</taxon>
        <taxon>Cytophagales</taxon>
        <taxon>Spirosomataceae</taxon>
        <taxon>Dyadobacter</taxon>
    </lineage>
</organism>
<dbReference type="SUPFAM" id="SSF82185">
    <property type="entry name" value="Histone H3 K4-specific methyltransferase SET7/9 N-terminal domain"/>
    <property type="match status" value="1"/>
</dbReference>
<dbReference type="InterPro" id="IPR011652">
    <property type="entry name" value="MORN_2"/>
</dbReference>
<gene>
    <name evidence="1" type="ORF">GCM10007423_16070</name>
</gene>
<proteinExistence type="predicted"/>